<dbReference type="PANTHER" id="PTHR34580">
    <property type="match status" value="1"/>
</dbReference>
<dbReference type="Pfam" id="PF25583">
    <property type="entry name" value="WCX"/>
    <property type="match status" value="1"/>
</dbReference>
<evidence type="ECO:0000313" key="3">
    <source>
        <dbReference type="EMBL" id="VZO40591.1"/>
    </source>
</evidence>
<dbReference type="InterPro" id="IPR057727">
    <property type="entry name" value="WCX_dom"/>
</dbReference>
<evidence type="ECO:0000259" key="2">
    <source>
        <dbReference type="Pfam" id="PF25583"/>
    </source>
</evidence>
<dbReference type="InterPro" id="IPR026881">
    <property type="entry name" value="WYL_dom"/>
</dbReference>
<evidence type="ECO:0000259" key="1">
    <source>
        <dbReference type="Pfam" id="PF13280"/>
    </source>
</evidence>
<sequence length="334" mass="36468">MSERVEPAERLLDLVIALANTPHRMTKSQIRRGVNGYADAKNDAAFDRMFERDKEALRTLGVPIVTLTDAAHEDDIGYRIDTDSYDMPPVAFTPAEVGALSLAAEVWQDSTLSAQSRRALTKVRAVSELEDAALHAGLALRVRGPDANFGALLDAIADRITVRFTYRAANTGRTKQRTVEPWRLYAKDRGWYLVGHDVERAAEREFRLSRIVGRVSRIGEPGSVQVPDRASAHREAPIIRATLALRPERASALRARAIEIESPTAGAEPAQAAPAAQVPRPSDRDVIAVDISDLDLFAEELAGYGDAVLVLDPPRLREAVLSRLRPAASLGGES</sequence>
<dbReference type="RefSeq" id="WP_156743838.1">
    <property type="nucleotide sequence ID" value="NZ_CACRYJ010000071.1"/>
</dbReference>
<dbReference type="Pfam" id="PF13280">
    <property type="entry name" value="WYL"/>
    <property type="match status" value="1"/>
</dbReference>
<feature type="domain" description="WYL" evidence="1">
    <location>
        <begin position="148"/>
        <end position="211"/>
    </location>
</feature>
<organism evidence="3 4">
    <name type="scientific">Occultella aeris</name>
    <dbReference type="NCBI Taxonomy" id="2761496"/>
    <lineage>
        <taxon>Bacteria</taxon>
        <taxon>Bacillati</taxon>
        <taxon>Actinomycetota</taxon>
        <taxon>Actinomycetes</taxon>
        <taxon>Micrococcales</taxon>
        <taxon>Ruaniaceae</taxon>
        <taxon>Occultella</taxon>
    </lineage>
</organism>
<name>A0A7M4DSZ7_9MICO</name>
<feature type="domain" description="WCX" evidence="2">
    <location>
        <begin position="239"/>
        <end position="326"/>
    </location>
</feature>
<protein>
    <recommendedName>
        <fullName evidence="5">WYL domain-containing protein</fullName>
    </recommendedName>
</protein>
<accession>A0A7M4DSZ7</accession>
<dbReference type="Proteomes" id="UP000419743">
    <property type="component" value="Unassembled WGS sequence"/>
</dbReference>
<evidence type="ECO:0008006" key="5">
    <source>
        <dbReference type="Google" id="ProtNLM"/>
    </source>
</evidence>
<dbReference type="PANTHER" id="PTHR34580:SF3">
    <property type="entry name" value="PROTEIN PAFB"/>
    <property type="match status" value="1"/>
</dbReference>
<dbReference type="PROSITE" id="PS52050">
    <property type="entry name" value="WYL"/>
    <property type="match status" value="1"/>
</dbReference>
<reference evidence="3 4" key="1">
    <citation type="submission" date="2019-11" db="EMBL/GenBank/DDBJ databases">
        <authorList>
            <person name="Criscuolo A."/>
        </authorList>
    </citation>
    <scope>NUCLEOTIDE SEQUENCE [LARGE SCALE GENOMIC DNA]</scope>
    <source>
        <strain evidence="3">CIP111667</strain>
    </source>
</reference>
<dbReference type="EMBL" id="CACRYJ010000071">
    <property type="protein sequence ID" value="VZO40591.1"/>
    <property type="molecule type" value="Genomic_DNA"/>
</dbReference>
<dbReference type="AlphaFoldDB" id="A0A7M4DSZ7"/>
<keyword evidence="4" id="KW-1185">Reference proteome</keyword>
<evidence type="ECO:0000313" key="4">
    <source>
        <dbReference type="Proteomes" id="UP000419743"/>
    </source>
</evidence>
<dbReference type="InterPro" id="IPR051534">
    <property type="entry name" value="CBASS_pafABC_assoc_protein"/>
</dbReference>
<comment type="caution">
    <text evidence="3">The sequence shown here is derived from an EMBL/GenBank/DDBJ whole genome shotgun (WGS) entry which is preliminary data.</text>
</comment>
<gene>
    <name evidence="3" type="ORF">HALOF300_05299</name>
</gene>
<proteinExistence type="predicted"/>